<accession>A0ABZ2UY08</accession>
<protein>
    <submittedName>
        <fullName evidence="2">Gamma-glutamylcyclotransferase</fullName>
    </submittedName>
</protein>
<dbReference type="PANTHER" id="PTHR12935:SF0">
    <property type="entry name" value="GAMMA-GLUTAMYLCYCLOTRANSFERASE"/>
    <property type="match status" value="1"/>
</dbReference>
<dbReference type="PANTHER" id="PTHR12935">
    <property type="entry name" value="GAMMA-GLUTAMYLCYCLOTRANSFERASE"/>
    <property type="match status" value="1"/>
</dbReference>
<dbReference type="CDD" id="cd06661">
    <property type="entry name" value="GGCT_like"/>
    <property type="match status" value="1"/>
</dbReference>
<dbReference type="SUPFAM" id="SSF110857">
    <property type="entry name" value="Gamma-glutamyl cyclotransferase-like"/>
    <property type="match status" value="1"/>
</dbReference>
<keyword evidence="3" id="KW-1185">Reference proteome</keyword>
<dbReference type="InterPro" id="IPR036568">
    <property type="entry name" value="GGCT-like_sf"/>
</dbReference>
<keyword evidence="1" id="KW-0456">Lyase</keyword>
<sequence length="201" mass="23307">MSNQSGKVKHSWVTSQNPAKIANQQEELWQKEPTFYYFAYGSCMCPVDLKRSLGENTHPYVIGPGILKEYQLRFYGYSPNRQCGVLDVVKDSTSLVTGVLYQLPLRLSDNLDKREGVSQGLYSQEIVDIHCRNQTYKNVRTYVVVNKLKEELAPNDWYFNVVLRGAITCGLPEEYCWHLFNKMHKLQQFNQIPAQKYPLQT</sequence>
<dbReference type="RefSeq" id="WP_353932847.1">
    <property type="nucleotide sequence ID" value="NZ_CP150886.1"/>
</dbReference>
<dbReference type="Proteomes" id="UP001483337">
    <property type="component" value="Chromosome"/>
</dbReference>
<dbReference type="InterPro" id="IPR013024">
    <property type="entry name" value="GGCT-like"/>
</dbReference>
<evidence type="ECO:0000313" key="2">
    <source>
        <dbReference type="EMBL" id="WZB89951.1"/>
    </source>
</evidence>
<dbReference type="InterPro" id="IPR017939">
    <property type="entry name" value="G-Glutamylcylcotransferase"/>
</dbReference>
<evidence type="ECO:0000256" key="1">
    <source>
        <dbReference type="ARBA" id="ARBA00023239"/>
    </source>
</evidence>
<dbReference type="EMBL" id="CP150886">
    <property type="protein sequence ID" value="WZB89951.1"/>
    <property type="molecule type" value="Genomic_DNA"/>
</dbReference>
<evidence type="ECO:0000313" key="3">
    <source>
        <dbReference type="Proteomes" id="UP001483337"/>
    </source>
</evidence>
<dbReference type="Pfam" id="PF13772">
    <property type="entry name" value="AIG2_2"/>
    <property type="match status" value="1"/>
</dbReference>
<dbReference type="Gene3D" id="3.10.490.10">
    <property type="entry name" value="Gamma-glutamyl cyclotransferase-like"/>
    <property type="match status" value="1"/>
</dbReference>
<gene>
    <name evidence="2" type="ORF">WJM97_09750</name>
</gene>
<organism evidence="2 3">
    <name type="scientific">Okeanomitos corallinicola TIOX110</name>
    <dbReference type="NCBI Taxonomy" id="3133117"/>
    <lineage>
        <taxon>Bacteria</taxon>
        <taxon>Bacillati</taxon>
        <taxon>Cyanobacteriota</taxon>
        <taxon>Cyanophyceae</taxon>
        <taxon>Nostocales</taxon>
        <taxon>Aphanizomenonaceae</taxon>
        <taxon>Okeanomitos</taxon>
    </lineage>
</organism>
<name>A0ABZ2UY08_9CYAN</name>
<proteinExistence type="predicted"/>
<reference evidence="2 3" key="1">
    <citation type="submission" date="2024-04" db="EMBL/GenBank/DDBJ databases">
        <title>Okeanomitos corallinicola gen. &amp; sp. nov. (Nostocales, Cyanobacteria), a new toxic marine heterocyst-forming cyanobacterium from a coral reef.</title>
        <authorList>
            <person name="Li H."/>
            <person name="Li R."/>
            <person name="Kang J."/>
            <person name="Hii K.S."/>
            <person name="Mohamed H.F."/>
            <person name="Xu X."/>
            <person name="Luo Z."/>
        </authorList>
    </citation>
    <scope>NUCLEOTIDE SEQUENCE [LARGE SCALE GENOMIC DNA]</scope>
    <source>
        <strain evidence="2 3">TIOX110</strain>
    </source>
</reference>